<dbReference type="STRING" id="546874.SAMN04488544_3843"/>
<dbReference type="Gene3D" id="2.30.42.10">
    <property type="match status" value="1"/>
</dbReference>
<keyword evidence="2 7" id="KW-0645">Protease</keyword>
<reference evidence="8" key="1">
    <citation type="submission" date="2016-10" db="EMBL/GenBank/DDBJ databases">
        <authorList>
            <person name="Varghese N."/>
            <person name="Submissions S."/>
        </authorList>
    </citation>
    <scope>NUCLEOTIDE SEQUENCE [LARGE SCALE GENOMIC DNA]</scope>
    <source>
        <strain evidence="8">DSM 21743</strain>
    </source>
</reference>
<dbReference type="PROSITE" id="PS50106">
    <property type="entry name" value="PDZ"/>
    <property type="match status" value="1"/>
</dbReference>
<dbReference type="InterPro" id="IPR009003">
    <property type="entry name" value="Peptidase_S1_PA"/>
</dbReference>
<dbReference type="Gene3D" id="2.40.10.10">
    <property type="entry name" value="Trypsin-like serine proteases"/>
    <property type="match status" value="2"/>
</dbReference>
<protein>
    <submittedName>
        <fullName evidence="7">Putative serine protease PepD</fullName>
    </submittedName>
</protein>
<evidence type="ECO:0000256" key="4">
    <source>
        <dbReference type="SAM" id="MobiDB-lite"/>
    </source>
</evidence>
<feature type="transmembrane region" description="Helical" evidence="5">
    <location>
        <begin position="133"/>
        <end position="155"/>
    </location>
</feature>
<keyword evidence="8" id="KW-1185">Reference proteome</keyword>
<dbReference type="InterPro" id="IPR001478">
    <property type="entry name" value="PDZ"/>
</dbReference>
<keyword evidence="5" id="KW-0812">Transmembrane</keyword>
<evidence type="ECO:0000259" key="6">
    <source>
        <dbReference type="PROSITE" id="PS50106"/>
    </source>
</evidence>
<dbReference type="AlphaFoldDB" id="A0A1H2NEL6"/>
<dbReference type="GO" id="GO:0006508">
    <property type="term" value="P:proteolysis"/>
    <property type="evidence" value="ECO:0007669"/>
    <property type="project" value="UniProtKB-KW"/>
</dbReference>
<dbReference type="Pfam" id="PF13365">
    <property type="entry name" value="Trypsin_2"/>
    <property type="match status" value="1"/>
</dbReference>
<name>A0A1H2NEL6_9ACTN</name>
<dbReference type="SUPFAM" id="SSF50494">
    <property type="entry name" value="Trypsin-like serine proteases"/>
    <property type="match status" value="1"/>
</dbReference>
<dbReference type="InterPro" id="IPR036034">
    <property type="entry name" value="PDZ_sf"/>
</dbReference>
<gene>
    <name evidence="7" type="ORF">SAMN04488544_3843</name>
</gene>
<evidence type="ECO:0000256" key="5">
    <source>
        <dbReference type="SAM" id="Phobius"/>
    </source>
</evidence>
<dbReference type="InterPro" id="IPR043504">
    <property type="entry name" value="Peptidase_S1_PA_chymotrypsin"/>
</dbReference>
<dbReference type="Proteomes" id="UP000198825">
    <property type="component" value="Chromosome I"/>
</dbReference>
<proteinExistence type="inferred from homology"/>
<dbReference type="Pfam" id="PF13180">
    <property type="entry name" value="PDZ_2"/>
    <property type="match status" value="1"/>
</dbReference>
<sequence length="485" mass="47270">MTSEDQRGSGDSNPSGTPSGYGRSEADQPWFPFSSSEQDSQGTGGYPPPANGGWGGSHPSGWDAQQHGAPQAAGQQGPQQGGQRWGSAAYGGYGTTPSYGTGAYGGQQYGAQAYAQPAATTVLERPKRRRGGLIAAAALAAVVGAGAGIGSYATLGGSTGATSPISVTTVPAANSPVLDGTVSAAAAKIDPSVVTITVQAGSSGDIGSGVVLDTEGHILTNDHVVSAAAGSGRSSVTVTFPDGRTAPATVVGTSGTNDLAVIKVDGVSDLKPAVFAKSDSIKVGQAVVAAGAPLGLAESVTSGIVSNTARPVRSGDDNDAVYLAVQTDAAINPGNSGGPLVDLNGSVVGINSSIASTSSGSQGSQSGNIGIGFAIPSDVAVRVASELIANGKSVNAALGVTVGGADNGISTATGVPLQSVTANGAAAAAGLREGDTVTKVDDFHTTTPDGLIAATRYYAPGTTVTVTYVRDGGAPQTVDVKLGSA</sequence>
<keyword evidence="5" id="KW-1133">Transmembrane helix</keyword>
<dbReference type="SUPFAM" id="SSF50156">
    <property type="entry name" value="PDZ domain-like"/>
    <property type="match status" value="1"/>
</dbReference>
<dbReference type="EMBL" id="LT629799">
    <property type="protein sequence ID" value="SDV03718.1"/>
    <property type="molecule type" value="Genomic_DNA"/>
</dbReference>
<evidence type="ECO:0000313" key="8">
    <source>
        <dbReference type="Proteomes" id="UP000198825"/>
    </source>
</evidence>
<dbReference type="GO" id="GO:0004252">
    <property type="term" value="F:serine-type endopeptidase activity"/>
    <property type="evidence" value="ECO:0007669"/>
    <property type="project" value="InterPro"/>
</dbReference>
<comment type="similarity">
    <text evidence="1">Belongs to the peptidase S1C family.</text>
</comment>
<dbReference type="InterPro" id="IPR001940">
    <property type="entry name" value="Peptidase_S1C"/>
</dbReference>
<feature type="region of interest" description="Disordered" evidence="4">
    <location>
        <begin position="1"/>
        <end position="89"/>
    </location>
</feature>
<dbReference type="OrthoDB" id="9758917at2"/>
<dbReference type="InterPro" id="IPR051201">
    <property type="entry name" value="Chloro_Bact_Ser_Proteases"/>
</dbReference>
<dbReference type="PRINTS" id="PR00834">
    <property type="entry name" value="PROTEASES2C"/>
</dbReference>
<feature type="compositionally biased region" description="Low complexity" evidence="4">
    <location>
        <begin position="64"/>
        <end position="78"/>
    </location>
</feature>
<organism evidence="7 8">
    <name type="scientific">Microlunatus sagamiharensis</name>
    <dbReference type="NCBI Taxonomy" id="546874"/>
    <lineage>
        <taxon>Bacteria</taxon>
        <taxon>Bacillati</taxon>
        <taxon>Actinomycetota</taxon>
        <taxon>Actinomycetes</taxon>
        <taxon>Propionibacteriales</taxon>
        <taxon>Propionibacteriaceae</taxon>
        <taxon>Microlunatus</taxon>
    </lineage>
</organism>
<dbReference type="SMART" id="SM00228">
    <property type="entry name" value="PDZ"/>
    <property type="match status" value="1"/>
</dbReference>
<dbReference type="PANTHER" id="PTHR43343">
    <property type="entry name" value="PEPTIDASE S12"/>
    <property type="match status" value="1"/>
</dbReference>
<feature type="compositionally biased region" description="Gly residues" evidence="4">
    <location>
        <begin position="79"/>
        <end position="89"/>
    </location>
</feature>
<feature type="compositionally biased region" description="Polar residues" evidence="4">
    <location>
        <begin position="9"/>
        <end position="18"/>
    </location>
</feature>
<evidence type="ECO:0000256" key="2">
    <source>
        <dbReference type="ARBA" id="ARBA00022670"/>
    </source>
</evidence>
<feature type="domain" description="PDZ" evidence="6">
    <location>
        <begin position="387"/>
        <end position="470"/>
    </location>
</feature>
<dbReference type="RefSeq" id="WP_091078210.1">
    <property type="nucleotide sequence ID" value="NZ_LT629799.1"/>
</dbReference>
<dbReference type="PANTHER" id="PTHR43343:SF3">
    <property type="entry name" value="PROTEASE DO-LIKE 8, CHLOROPLASTIC"/>
    <property type="match status" value="1"/>
</dbReference>
<evidence type="ECO:0000256" key="3">
    <source>
        <dbReference type="ARBA" id="ARBA00022801"/>
    </source>
</evidence>
<keyword evidence="3" id="KW-0378">Hydrolase</keyword>
<keyword evidence="5" id="KW-0472">Membrane</keyword>
<evidence type="ECO:0000256" key="1">
    <source>
        <dbReference type="ARBA" id="ARBA00010541"/>
    </source>
</evidence>
<evidence type="ECO:0000313" key="7">
    <source>
        <dbReference type="EMBL" id="SDV03718.1"/>
    </source>
</evidence>
<accession>A0A1H2NEL6</accession>